<gene>
    <name evidence="8" type="ORF">OLC1_LOCUS4099</name>
</gene>
<proteinExistence type="inferred from homology"/>
<dbReference type="Pfam" id="PF00403">
    <property type="entry name" value="HMA"/>
    <property type="match status" value="1"/>
</dbReference>
<evidence type="ECO:0000256" key="6">
    <source>
        <dbReference type="SAM" id="MobiDB-lite"/>
    </source>
</evidence>
<feature type="region of interest" description="Disordered" evidence="6">
    <location>
        <begin position="213"/>
        <end position="240"/>
    </location>
</feature>
<dbReference type="AlphaFoldDB" id="A0AAV1CD06"/>
<evidence type="ECO:0000259" key="7">
    <source>
        <dbReference type="PROSITE" id="PS50846"/>
    </source>
</evidence>
<evidence type="ECO:0000313" key="8">
    <source>
        <dbReference type="EMBL" id="CAI9092428.1"/>
    </source>
</evidence>
<comment type="similarity">
    <text evidence="5">Belongs to the HIPP family.</text>
</comment>
<evidence type="ECO:0000313" key="9">
    <source>
        <dbReference type="Proteomes" id="UP001161247"/>
    </source>
</evidence>
<sequence>MSCDPPLSCVAIPRAIIHSAMVEYESTSLLRVSFKLTSSLAQGTRCGRFKPVGKFGSWATKLKETDRILSKILVAIVKISILFATDEEFSEKDDAVAWVKGMDIANGVLMRCCKGGKVSVDDEIDQQYTFHQINGELMDLVTSKKYILRVKTHCGKCESKLKKYILGIAGISSAKMDEKQGTMTISGSLDPFFNYMMLIEKGFGLKTELLWEQKKPPPSTNNGGSNSSQDEVNAAKSRKLDDHHDPRVIVVIAQQENLSGTKVLESVEIKLSFKSHNGDMIGNKNVELIINQKEVDNNSDHHQKAKTSVNTASAAAGGGLCGASTSCCGNHHHHHRVVDVDQNPNKGFVCGFCGNHAATGYPIFYMGPNGGGFVTPPGPPPPWYGGYSPSAPPMGGSGYYDYYYPHPPPPGSDTSFFNHFSDEYPSGSCHII</sequence>
<dbReference type="InterPro" id="IPR006121">
    <property type="entry name" value="HMA_dom"/>
</dbReference>
<dbReference type="GO" id="GO:0016020">
    <property type="term" value="C:membrane"/>
    <property type="evidence" value="ECO:0007669"/>
    <property type="project" value="UniProtKB-SubCell"/>
</dbReference>
<keyword evidence="3" id="KW-0479">Metal-binding</keyword>
<reference evidence="8" key="1">
    <citation type="submission" date="2023-03" db="EMBL/GenBank/DDBJ databases">
        <authorList>
            <person name="Julca I."/>
        </authorList>
    </citation>
    <scope>NUCLEOTIDE SEQUENCE</scope>
</reference>
<name>A0AAV1CD06_OLDCO</name>
<dbReference type="GO" id="GO:0009626">
    <property type="term" value="P:plant-type hypersensitive response"/>
    <property type="evidence" value="ECO:0007669"/>
    <property type="project" value="UniProtKB-KW"/>
</dbReference>
<evidence type="ECO:0000256" key="4">
    <source>
        <dbReference type="ARBA" id="ARBA00023289"/>
    </source>
</evidence>
<keyword evidence="9" id="KW-1185">Reference proteome</keyword>
<organism evidence="8 9">
    <name type="scientific">Oldenlandia corymbosa var. corymbosa</name>
    <dbReference type="NCBI Taxonomy" id="529605"/>
    <lineage>
        <taxon>Eukaryota</taxon>
        <taxon>Viridiplantae</taxon>
        <taxon>Streptophyta</taxon>
        <taxon>Embryophyta</taxon>
        <taxon>Tracheophyta</taxon>
        <taxon>Spermatophyta</taxon>
        <taxon>Magnoliopsida</taxon>
        <taxon>eudicotyledons</taxon>
        <taxon>Gunneridae</taxon>
        <taxon>Pentapetalae</taxon>
        <taxon>asterids</taxon>
        <taxon>lamiids</taxon>
        <taxon>Gentianales</taxon>
        <taxon>Rubiaceae</taxon>
        <taxon>Rubioideae</taxon>
        <taxon>Spermacoceae</taxon>
        <taxon>Hedyotis-Oldenlandia complex</taxon>
        <taxon>Oldenlandia</taxon>
    </lineage>
</organism>
<keyword evidence="4" id="KW-0449">Lipoprotein</keyword>
<keyword evidence="2" id="KW-0488">Methylation</keyword>
<dbReference type="InterPro" id="IPR036163">
    <property type="entry name" value="HMA_dom_sf"/>
</dbReference>
<evidence type="ECO:0000256" key="3">
    <source>
        <dbReference type="ARBA" id="ARBA00022723"/>
    </source>
</evidence>
<dbReference type="Gene3D" id="3.30.70.100">
    <property type="match status" value="1"/>
</dbReference>
<evidence type="ECO:0000256" key="5">
    <source>
        <dbReference type="ARBA" id="ARBA00024045"/>
    </source>
</evidence>
<dbReference type="EMBL" id="OX459118">
    <property type="protein sequence ID" value="CAI9092428.1"/>
    <property type="molecule type" value="Genomic_DNA"/>
</dbReference>
<comment type="subcellular location">
    <subcellularLocation>
        <location evidence="1">Membrane</location>
        <topology evidence="1">Peripheral membrane protein</topology>
    </subcellularLocation>
</comment>
<dbReference type="PANTHER" id="PTHR45868:SF80">
    <property type="entry name" value="F15K9.8-RELATED"/>
    <property type="match status" value="1"/>
</dbReference>
<evidence type="ECO:0000256" key="2">
    <source>
        <dbReference type="ARBA" id="ARBA00022481"/>
    </source>
</evidence>
<dbReference type="GO" id="GO:0046872">
    <property type="term" value="F:metal ion binding"/>
    <property type="evidence" value="ECO:0007669"/>
    <property type="project" value="UniProtKB-KW"/>
</dbReference>
<dbReference type="Proteomes" id="UP001161247">
    <property type="component" value="Chromosome 1"/>
</dbReference>
<dbReference type="SUPFAM" id="SSF55008">
    <property type="entry name" value="HMA, heavy metal-associated domain"/>
    <property type="match status" value="1"/>
</dbReference>
<protein>
    <submittedName>
        <fullName evidence="8">OLC1v1027657C1</fullName>
    </submittedName>
</protein>
<evidence type="ECO:0000256" key="1">
    <source>
        <dbReference type="ARBA" id="ARBA00004170"/>
    </source>
</evidence>
<feature type="domain" description="HMA" evidence="7">
    <location>
        <begin position="143"/>
        <end position="210"/>
    </location>
</feature>
<keyword evidence="4" id="KW-0636">Prenylation</keyword>
<dbReference type="CDD" id="cd00371">
    <property type="entry name" value="HMA"/>
    <property type="match status" value="1"/>
</dbReference>
<accession>A0AAV1CD06</accession>
<dbReference type="PANTHER" id="PTHR45868">
    <property type="entry name" value="HEAVY METAL-ASSOCIATED ISOPRENYLATED PLANT PROTEIN 33-RELATED"/>
    <property type="match status" value="1"/>
</dbReference>
<dbReference type="PROSITE" id="PS50846">
    <property type="entry name" value="HMA_2"/>
    <property type="match status" value="1"/>
</dbReference>